<dbReference type="PANTHER" id="PTHR38439">
    <property type="entry name" value="AURACYANIN-B"/>
    <property type="match status" value="1"/>
</dbReference>
<dbReference type="InterPro" id="IPR008972">
    <property type="entry name" value="Cupredoxin"/>
</dbReference>
<sequence length="171" mass="19235">MKMKSLSMVMLAAALFQASTTFAQMPAMHMEHAQHAHHAFAFGRPAQEADVTKTIHVEANDQMRLNFDSMAIRRGDVVKFVVKNVGQVPHEFAVGDDAFRREHINEMKQMAAMPGMAGMEHPDPNVVSLQPGETKTLIWRFDPLHTRNVLFACYVPGHYEAGMYQRIVIGD</sequence>
<dbReference type="EMBL" id="JBHSMP010000016">
    <property type="protein sequence ID" value="MFC5429821.1"/>
    <property type="molecule type" value="Genomic_DNA"/>
</dbReference>
<evidence type="ECO:0000256" key="4">
    <source>
        <dbReference type="SAM" id="SignalP"/>
    </source>
</evidence>
<dbReference type="SUPFAM" id="SSF49503">
    <property type="entry name" value="Cupredoxins"/>
    <property type="match status" value="1"/>
</dbReference>
<reference evidence="6" key="1">
    <citation type="journal article" date="2019" name="Int. J. Syst. Evol. Microbiol.">
        <title>The Global Catalogue of Microorganisms (GCM) 10K type strain sequencing project: providing services to taxonomists for standard genome sequencing and annotation.</title>
        <authorList>
            <consortium name="The Broad Institute Genomics Platform"/>
            <consortium name="The Broad Institute Genome Sequencing Center for Infectious Disease"/>
            <person name="Wu L."/>
            <person name="Ma J."/>
        </authorList>
    </citation>
    <scope>NUCLEOTIDE SEQUENCE [LARGE SCALE GENOMIC DNA]</scope>
    <source>
        <strain evidence="6">CCUG 56042</strain>
    </source>
</reference>
<evidence type="ECO:0000256" key="3">
    <source>
        <dbReference type="ARBA" id="ARBA00023008"/>
    </source>
</evidence>
<evidence type="ECO:0000313" key="5">
    <source>
        <dbReference type="EMBL" id="MFC5429821.1"/>
    </source>
</evidence>
<organism evidence="5 6">
    <name type="scientific">Paraburkholderia denitrificans</name>
    <dbReference type="NCBI Taxonomy" id="694025"/>
    <lineage>
        <taxon>Bacteria</taxon>
        <taxon>Pseudomonadati</taxon>
        <taxon>Pseudomonadota</taxon>
        <taxon>Betaproteobacteria</taxon>
        <taxon>Burkholderiales</taxon>
        <taxon>Burkholderiaceae</taxon>
        <taxon>Paraburkholderia</taxon>
    </lineage>
</organism>
<evidence type="ECO:0008006" key="7">
    <source>
        <dbReference type="Google" id="ProtNLM"/>
    </source>
</evidence>
<dbReference type="PANTHER" id="PTHR38439:SF3">
    <property type="entry name" value="COPPER-RESISTANT CUPROPROTEIN COPI"/>
    <property type="match status" value="1"/>
</dbReference>
<evidence type="ECO:0000256" key="1">
    <source>
        <dbReference type="ARBA" id="ARBA00004418"/>
    </source>
</evidence>
<keyword evidence="3" id="KW-0186">Copper</keyword>
<keyword evidence="6" id="KW-1185">Reference proteome</keyword>
<dbReference type="InterPro" id="IPR050845">
    <property type="entry name" value="Cu-binding_ET"/>
</dbReference>
<protein>
    <recommendedName>
        <fullName evidence="7">Blue (type 1) copper domain-containing protein</fullName>
    </recommendedName>
</protein>
<feature type="signal peptide" evidence="4">
    <location>
        <begin position="1"/>
        <end position="23"/>
    </location>
</feature>
<dbReference type="RefSeq" id="WP_377711855.1">
    <property type="nucleotide sequence ID" value="NZ_JBHSMP010000016.1"/>
</dbReference>
<evidence type="ECO:0000313" key="6">
    <source>
        <dbReference type="Proteomes" id="UP001596103"/>
    </source>
</evidence>
<gene>
    <name evidence="5" type="ORF">ACFPTO_13590</name>
</gene>
<accession>A0ABW0J9Q4</accession>
<comment type="subcellular location">
    <subcellularLocation>
        <location evidence="1">Periplasm</location>
    </subcellularLocation>
</comment>
<dbReference type="Proteomes" id="UP001596103">
    <property type="component" value="Unassembled WGS sequence"/>
</dbReference>
<comment type="caution">
    <text evidence="5">The sequence shown here is derived from an EMBL/GenBank/DDBJ whole genome shotgun (WGS) entry which is preliminary data.</text>
</comment>
<evidence type="ECO:0000256" key="2">
    <source>
        <dbReference type="ARBA" id="ARBA00022723"/>
    </source>
</evidence>
<proteinExistence type="predicted"/>
<dbReference type="Gene3D" id="2.60.40.420">
    <property type="entry name" value="Cupredoxins - blue copper proteins"/>
    <property type="match status" value="1"/>
</dbReference>
<name>A0ABW0J9Q4_9BURK</name>
<feature type="chain" id="PRO_5047343080" description="Blue (type 1) copper domain-containing protein" evidence="4">
    <location>
        <begin position="24"/>
        <end position="171"/>
    </location>
</feature>
<keyword evidence="4" id="KW-0732">Signal</keyword>
<keyword evidence="2" id="KW-0479">Metal-binding</keyword>